<gene>
    <name evidence="2" type="ORF">EGH23_18925</name>
</gene>
<protein>
    <submittedName>
        <fullName evidence="2">Uncharacterized protein</fullName>
    </submittedName>
</protein>
<sequence>MAENINGPSLVRAPPWIDEPLGAYYLYFANHQGRYIYLAYADTLDGPWTMYEPGTLHIDDTALEHHVASPDVHLDHETKTVWLYYHGVSDYDTYMQFDGPGGQASGVAQSHDGLNFESTAGPFATPYLRRFRYRDVWYFLGGRGHLYRRADEYSDLETGPTVFPDEMRHPAVRRSDDRLFVYYSNRGDRPERIFRSTLDLSRDWREWEPYDETLILEPETPYEGGNQPISESTSGFSRTPVRQVRDPAIFEDEGERYLLYSVAGERGIAIARLRE</sequence>
<dbReference type="RefSeq" id="WP_220581548.1">
    <property type="nucleotide sequence ID" value="NZ_RKLT01000012.1"/>
</dbReference>
<keyword evidence="3" id="KW-1185">Reference proteome</keyword>
<accession>A0AAW4PGC4</accession>
<proteinExistence type="predicted"/>
<feature type="compositionally biased region" description="Polar residues" evidence="1">
    <location>
        <begin position="227"/>
        <end position="237"/>
    </location>
</feature>
<reference evidence="2 3" key="1">
    <citation type="submission" date="2021-06" db="EMBL/GenBank/DDBJ databases">
        <title>Halomicroarcula sp. a new haloarchaeum isolated from saline soil.</title>
        <authorList>
            <person name="Duran-Viseras A."/>
            <person name="Sanchez-Porro C."/>
            <person name="Ventosa A."/>
        </authorList>
    </citation>
    <scope>NUCLEOTIDE SEQUENCE [LARGE SCALE GENOMIC DNA]</scope>
    <source>
        <strain evidence="2 3">F27</strain>
    </source>
</reference>
<feature type="region of interest" description="Disordered" evidence="1">
    <location>
        <begin position="218"/>
        <end position="238"/>
    </location>
</feature>
<dbReference type="AlphaFoldDB" id="A0AAW4PGC4"/>
<organism evidence="2 3">
    <name type="scientific">Haloarcula nitratireducens</name>
    <dbReference type="NCBI Taxonomy" id="2487749"/>
    <lineage>
        <taxon>Archaea</taxon>
        <taxon>Methanobacteriati</taxon>
        <taxon>Methanobacteriota</taxon>
        <taxon>Stenosarchaea group</taxon>
        <taxon>Halobacteria</taxon>
        <taxon>Halobacteriales</taxon>
        <taxon>Haloarculaceae</taxon>
        <taxon>Haloarcula</taxon>
    </lineage>
</organism>
<dbReference type="Gene3D" id="2.115.10.20">
    <property type="entry name" value="Glycosyl hydrolase domain, family 43"/>
    <property type="match status" value="2"/>
</dbReference>
<evidence type="ECO:0000313" key="3">
    <source>
        <dbReference type="Proteomes" id="UP001430455"/>
    </source>
</evidence>
<comment type="caution">
    <text evidence="2">The sequence shown here is derived from an EMBL/GenBank/DDBJ whole genome shotgun (WGS) entry which is preliminary data.</text>
</comment>
<dbReference type="Proteomes" id="UP001430455">
    <property type="component" value="Unassembled WGS sequence"/>
</dbReference>
<evidence type="ECO:0000256" key="1">
    <source>
        <dbReference type="SAM" id="MobiDB-lite"/>
    </source>
</evidence>
<dbReference type="InterPro" id="IPR023296">
    <property type="entry name" value="Glyco_hydro_beta-prop_sf"/>
</dbReference>
<dbReference type="EMBL" id="RKLT01000012">
    <property type="protein sequence ID" value="MBX0296956.1"/>
    <property type="molecule type" value="Genomic_DNA"/>
</dbReference>
<dbReference type="SUPFAM" id="SSF75005">
    <property type="entry name" value="Arabinanase/levansucrase/invertase"/>
    <property type="match status" value="2"/>
</dbReference>
<evidence type="ECO:0000313" key="2">
    <source>
        <dbReference type="EMBL" id="MBX0296956.1"/>
    </source>
</evidence>
<name>A0AAW4PGC4_9EURY</name>